<dbReference type="EMBL" id="CACVKT020009675">
    <property type="protein sequence ID" value="CAC5422657.1"/>
    <property type="molecule type" value="Genomic_DNA"/>
</dbReference>
<feature type="region of interest" description="Disordered" evidence="1">
    <location>
        <begin position="167"/>
        <end position="192"/>
    </location>
</feature>
<feature type="compositionally biased region" description="Polar residues" evidence="1">
    <location>
        <begin position="173"/>
        <end position="188"/>
    </location>
</feature>
<gene>
    <name evidence="2" type="ORF">MCOR_54694</name>
</gene>
<keyword evidence="3" id="KW-1185">Reference proteome</keyword>
<accession>A0A6J8EQF5</accession>
<reference evidence="2 3" key="1">
    <citation type="submission" date="2020-06" db="EMBL/GenBank/DDBJ databases">
        <authorList>
            <person name="Li R."/>
            <person name="Bekaert M."/>
        </authorList>
    </citation>
    <scope>NUCLEOTIDE SEQUENCE [LARGE SCALE GENOMIC DNA]</scope>
    <source>
        <strain evidence="3">wild</strain>
    </source>
</reference>
<organism evidence="2 3">
    <name type="scientific">Mytilus coruscus</name>
    <name type="common">Sea mussel</name>
    <dbReference type="NCBI Taxonomy" id="42192"/>
    <lineage>
        <taxon>Eukaryota</taxon>
        <taxon>Metazoa</taxon>
        <taxon>Spiralia</taxon>
        <taxon>Lophotrochozoa</taxon>
        <taxon>Mollusca</taxon>
        <taxon>Bivalvia</taxon>
        <taxon>Autobranchia</taxon>
        <taxon>Pteriomorphia</taxon>
        <taxon>Mytilida</taxon>
        <taxon>Mytiloidea</taxon>
        <taxon>Mytilidae</taxon>
        <taxon>Mytilinae</taxon>
        <taxon>Mytilus</taxon>
    </lineage>
</organism>
<dbReference type="PANTHER" id="PTHR19963">
    <property type="entry name" value="CCHC-TYPE DOMAIN-CONTAINING PROTEIN"/>
    <property type="match status" value="1"/>
</dbReference>
<name>A0A6J8EQF5_MYTCO</name>
<protein>
    <submittedName>
        <fullName evidence="2">Uncharacterized protein</fullName>
    </submittedName>
</protein>
<dbReference type="PANTHER" id="PTHR19963:SF30">
    <property type="entry name" value="ENDONUCLEASE_EXONUCLEASE_PHOSPHATASE DOMAIN-CONTAINING PROTEIN"/>
    <property type="match status" value="1"/>
</dbReference>
<evidence type="ECO:0000313" key="2">
    <source>
        <dbReference type="EMBL" id="CAC5422657.1"/>
    </source>
</evidence>
<evidence type="ECO:0000313" key="3">
    <source>
        <dbReference type="Proteomes" id="UP000507470"/>
    </source>
</evidence>
<evidence type="ECO:0000256" key="1">
    <source>
        <dbReference type="SAM" id="MobiDB-lite"/>
    </source>
</evidence>
<proteinExistence type="predicted"/>
<dbReference type="Proteomes" id="UP000507470">
    <property type="component" value="Unassembled WGS sequence"/>
</dbReference>
<dbReference type="OrthoDB" id="10361321at2759"/>
<dbReference type="AlphaFoldDB" id="A0A6J8EQF5"/>
<sequence length="262" mass="29672">MDMHIVDEATCNTPSASASTPNYNNVERLVQNKFDDFLHQIDQMFKNTKEEMQDMTKKAMDKVDQDNAALRAQVTMPNVQRLGSGDHVTRNSLVDFDQPINDYDSSTFHPHMQGERTSHYSEKANSFNNMFSTQNVLFNNNNNDNVATANRWSGPSTLAPGVSSLVAGRPNSVGRTPHQNQTSNSNGSFKMKPQYYDGTEDLDDYLSQFEILAELNSWNYVTKSLYLAGSLKGDARTLLTELYPMERKDYQSLVRILNLRFG</sequence>